<feature type="region of interest" description="Disordered" evidence="1">
    <location>
        <begin position="223"/>
        <end position="244"/>
    </location>
</feature>
<dbReference type="PANTHER" id="PTHR30273:SF2">
    <property type="entry name" value="PROTEIN FECR"/>
    <property type="match status" value="1"/>
</dbReference>
<dbReference type="AlphaFoldDB" id="A0A2U8DZY6"/>
<organism evidence="5 6">
    <name type="scientific">Ereboglobus luteus</name>
    <dbReference type="NCBI Taxonomy" id="1796921"/>
    <lineage>
        <taxon>Bacteria</taxon>
        <taxon>Pseudomonadati</taxon>
        <taxon>Verrucomicrobiota</taxon>
        <taxon>Opitutia</taxon>
        <taxon>Opitutales</taxon>
        <taxon>Opitutaceae</taxon>
        <taxon>Ereboglobus</taxon>
    </lineage>
</organism>
<dbReference type="InterPro" id="IPR032623">
    <property type="entry name" value="FecR_N"/>
</dbReference>
<dbReference type="GO" id="GO:0016989">
    <property type="term" value="F:sigma factor antagonist activity"/>
    <property type="evidence" value="ECO:0007669"/>
    <property type="project" value="TreeGrafter"/>
</dbReference>
<dbReference type="Pfam" id="PF04773">
    <property type="entry name" value="FecR"/>
    <property type="match status" value="1"/>
</dbReference>
<name>A0A2U8DZY6_9BACT</name>
<evidence type="ECO:0000313" key="6">
    <source>
        <dbReference type="Proteomes" id="UP000244896"/>
    </source>
</evidence>
<evidence type="ECO:0008006" key="7">
    <source>
        <dbReference type="Google" id="ProtNLM"/>
    </source>
</evidence>
<evidence type="ECO:0000313" key="5">
    <source>
        <dbReference type="EMBL" id="AWI08163.1"/>
    </source>
</evidence>
<dbReference type="OrthoDB" id="186486at2"/>
<reference evidence="5 6" key="1">
    <citation type="journal article" date="2018" name="Syst. Appl. Microbiol.">
        <title>Ereboglobus luteus gen. nov. sp. nov. from cockroach guts, and new insights into the oxygen relationship of the genera Opitutus and Didymococcus (Verrucomicrobia: Opitutaceae).</title>
        <authorList>
            <person name="Tegtmeier D."/>
            <person name="Belitz A."/>
            <person name="Radek R."/>
            <person name="Heimerl T."/>
            <person name="Brune A."/>
        </authorList>
    </citation>
    <scope>NUCLEOTIDE SEQUENCE [LARGE SCALE GENOMIC DNA]</scope>
    <source>
        <strain evidence="5 6">Ho45</strain>
    </source>
</reference>
<evidence type="ECO:0000256" key="1">
    <source>
        <dbReference type="SAM" id="MobiDB-lite"/>
    </source>
</evidence>
<evidence type="ECO:0000259" key="4">
    <source>
        <dbReference type="Pfam" id="PF16220"/>
    </source>
</evidence>
<dbReference type="InterPro" id="IPR006860">
    <property type="entry name" value="FecR"/>
</dbReference>
<evidence type="ECO:0000259" key="3">
    <source>
        <dbReference type="Pfam" id="PF04773"/>
    </source>
</evidence>
<dbReference type="InterPro" id="IPR012373">
    <property type="entry name" value="Ferrdict_sens_TM"/>
</dbReference>
<dbReference type="Gene3D" id="2.60.120.1440">
    <property type="match status" value="1"/>
</dbReference>
<dbReference type="Pfam" id="PF16220">
    <property type="entry name" value="DUF4880"/>
    <property type="match status" value="1"/>
</dbReference>
<dbReference type="PIRSF" id="PIRSF018266">
    <property type="entry name" value="FecR"/>
    <property type="match status" value="1"/>
</dbReference>
<feature type="domain" description="FecR protein" evidence="3">
    <location>
        <begin position="139"/>
        <end position="218"/>
    </location>
</feature>
<accession>A0A2U8DZY6</accession>
<dbReference type="RefSeq" id="WP_108823968.1">
    <property type="nucleotide sequence ID" value="NZ_CP023004.1"/>
</dbReference>
<keyword evidence="6" id="KW-1185">Reference proteome</keyword>
<dbReference type="PANTHER" id="PTHR30273">
    <property type="entry name" value="PERIPLASMIC SIGNAL SENSOR AND SIGMA FACTOR ACTIVATOR FECR-RELATED"/>
    <property type="match status" value="1"/>
</dbReference>
<sequence length="381" mass="41747">MDNDSDKKNISEAAARWFARRDAGLSKAETAEFEQWLAADTRHGAAFDRYTRAWAALTRPVRTGEQGALAHELQAQAGRRRRGRRARVAITAASVAVVIAFAVLWQRPSADVAPVLADAPQTQQREKGVVTVTSPERRALEDGSTVELRPGAVIDVRYDDEVRRVVLVRGEAHFQVAKGLPRPFVVEVDGMEVRAVGTAFAVERGTARVEVWVTEGRVAVEKPATLPDGEGGQAFEAERDPDWDEPTAPAPVAAKPVLMAILGVCERAVLETAPWAPPPVVTTVTSDEINKRMAWRISRLEFSATPLAEAVELINRHSQLPDGSKNARLVLDESMSGLMTEPVSGYSHANDIETFVRLLGASMGIEIERRGDEIILRKREK</sequence>
<keyword evidence="2" id="KW-0472">Membrane</keyword>
<dbReference type="KEGG" id="elut:CKA38_01795"/>
<dbReference type="Proteomes" id="UP000244896">
    <property type="component" value="Chromosome"/>
</dbReference>
<evidence type="ECO:0000256" key="2">
    <source>
        <dbReference type="SAM" id="Phobius"/>
    </source>
</evidence>
<keyword evidence="2" id="KW-0812">Transmembrane</keyword>
<keyword evidence="2" id="KW-1133">Transmembrane helix</keyword>
<feature type="domain" description="FecR N-terminal" evidence="4">
    <location>
        <begin position="12"/>
        <end position="50"/>
    </location>
</feature>
<proteinExistence type="predicted"/>
<dbReference type="EMBL" id="CP023004">
    <property type="protein sequence ID" value="AWI08163.1"/>
    <property type="molecule type" value="Genomic_DNA"/>
</dbReference>
<protein>
    <recommendedName>
        <fullName evidence="7">FecR protein domain-containing protein</fullName>
    </recommendedName>
</protein>
<feature type="transmembrane region" description="Helical" evidence="2">
    <location>
        <begin position="88"/>
        <end position="105"/>
    </location>
</feature>
<gene>
    <name evidence="5" type="ORF">CKA38_01795</name>
</gene>